<feature type="chain" id="PRO_5047225393" description="DUF5666 domain-containing protein" evidence="1">
    <location>
        <begin position="27"/>
        <end position="211"/>
    </location>
</feature>
<name>A0ABW0F0V1_9HYPH</name>
<dbReference type="Proteomes" id="UP001595976">
    <property type="component" value="Unassembled WGS sequence"/>
</dbReference>
<evidence type="ECO:0000313" key="3">
    <source>
        <dbReference type="Proteomes" id="UP001595976"/>
    </source>
</evidence>
<keyword evidence="3" id="KW-1185">Reference proteome</keyword>
<feature type="signal peptide" evidence="1">
    <location>
        <begin position="1"/>
        <end position="26"/>
    </location>
</feature>
<dbReference type="RefSeq" id="WP_158444957.1">
    <property type="nucleotide sequence ID" value="NZ_JAOAOS010000001.1"/>
</dbReference>
<sequence>MRRFRFRCFRFAPALQMLLLPLLALAGGLAAAQTAGTRLRGTVERIDGTVLALRAADGREVKVALAPGFSVGGVVAAKASDIAKGSFIGVGARPQPDGTLLAVQVVIFPEAMRGTGEGHRPWGVLPDATMTNATVAETVSRIDGANLVLSYPGGEQKVAITPEATILMAVPAAAEALKPGAQVAMTASRQADGSYGTSRVTVAMPGAKLPL</sequence>
<organism evidence="2 3">
    <name type="scientific">Bosea minatitlanensis</name>
    <dbReference type="NCBI Taxonomy" id="128782"/>
    <lineage>
        <taxon>Bacteria</taxon>
        <taxon>Pseudomonadati</taxon>
        <taxon>Pseudomonadota</taxon>
        <taxon>Alphaproteobacteria</taxon>
        <taxon>Hyphomicrobiales</taxon>
        <taxon>Boseaceae</taxon>
        <taxon>Bosea</taxon>
    </lineage>
</organism>
<protein>
    <recommendedName>
        <fullName evidence="4">DUF5666 domain-containing protein</fullName>
    </recommendedName>
</protein>
<keyword evidence="1" id="KW-0732">Signal</keyword>
<evidence type="ECO:0008006" key="4">
    <source>
        <dbReference type="Google" id="ProtNLM"/>
    </source>
</evidence>
<dbReference type="EMBL" id="JBHSLI010000001">
    <property type="protein sequence ID" value="MFC5292198.1"/>
    <property type="molecule type" value="Genomic_DNA"/>
</dbReference>
<comment type="caution">
    <text evidence="2">The sequence shown here is derived from an EMBL/GenBank/DDBJ whole genome shotgun (WGS) entry which is preliminary data.</text>
</comment>
<proteinExistence type="predicted"/>
<gene>
    <name evidence="2" type="ORF">ACFPK2_04245</name>
</gene>
<reference evidence="3" key="1">
    <citation type="journal article" date="2019" name="Int. J. Syst. Evol. Microbiol.">
        <title>The Global Catalogue of Microorganisms (GCM) 10K type strain sequencing project: providing services to taxonomists for standard genome sequencing and annotation.</title>
        <authorList>
            <consortium name="The Broad Institute Genomics Platform"/>
            <consortium name="The Broad Institute Genome Sequencing Center for Infectious Disease"/>
            <person name="Wu L."/>
            <person name="Ma J."/>
        </authorList>
    </citation>
    <scope>NUCLEOTIDE SEQUENCE [LARGE SCALE GENOMIC DNA]</scope>
    <source>
        <strain evidence="3">CGMCC 1.15643</strain>
    </source>
</reference>
<evidence type="ECO:0000256" key="1">
    <source>
        <dbReference type="SAM" id="SignalP"/>
    </source>
</evidence>
<evidence type="ECO:0000313" key="2">
    <source>
        <dbReference type="EMBL" id="MFC5292198.1"/>
    </source>
</evidence>
<accession>A0ABW0F0V1</accession>